<dbReference type="EMBL" id="QRHL01000027">
    <property type="protein sequence ID" value="RHF70350.1"/>
    <property type="molecule type" value="Genomic_DNA"/>
</dbReference>
<protein>
    <recommendedName>
        <fullName evidence="4">Porin</fullName>
    </recommendedName>
</protein>
<proteinExistence type="predicted"/>
<evidence type="ECO:0000313" key="2">
    <source>
        <dbReference type="EMBL" id="RHF70350.1"/>
    </source>
</evidence>
<dbReference type="Proteomes" id="UP000284676">
    <property type="component" value="Unassembled WGS sequence"/>
</dbReference>
<feature type="chain" id="PRO_5019076944" description="Porin" evidence="1">
    <location>
        <begin position="19"/>
        <end position="278"/>
    </location>
</feature>
<name>A0A414PPA4_FUSMR</name>
<evidence type="ECO:0000256" key="1">
    <source>
        <dbReference type="SAM" id="SignalP"/>
    </source>
</evidence>
<dbReference type="AlphaFoldDB" id="A0A414PPA4"/>
<sequence length="278" mass="28565">MMKKLLLGSLLVSSAALAVGPEAAVTSSAAVSSNEVGTGKYFYIAQNYQELAAVPGFTMSAPAGLVPGKGVVFAGIGGLHTNGKKGNDTDGSMAVGFGYGNPYETVGGAVSLSLGSINPDDGGAFNRGSLNLSLGHNFSQYGLGVAVGVNTIDLWHDNGKDEMDESYYTSVTKLLPNDVAPVVVTAGLGNNDFAKVNEDGDKKDHVYPFVSVAAYVMPQLSLIADYTSGVTTLGVGIVPSPKLPITITMGAYNVNKQTVDTGNDKVSFVGSLSASYAF</sequence>
<dbReference type="GeneID" id="62762496"/>
<gene>
    <name evidence="2" type="ORF">DW663_10980</name>
</gene>
<evidence type="ECO:0008006" key="4">
    <source>
        <dbReference type="Google" id="ProtNLM"/>
    </source>
</evidence>
<accession>A0A414PPA4</accession>
<dbReference type="RefSeq" id="WP_106991798.1">
    <property type="nucleotide sequence ID" value="NZ_CABMMQ010000004.1"/>
</dbReference>
<comment type="caution">
    <text evidence="2">The sequence shown here is derived from an EMBL/GenBank/DDBJ whole genome shotgun (WGS) entry which is preliminary data.</text>
</comment>
<organism evidence="2 3">
    <name type="scientific">Fusobacterium mortiferum</name>
    <dbReference type="NCBI Taxonomy" id="850"/>
    <lineage>
        <taxon>Bacteria</taxon>
        <taxon>Fusobacteriati</taxon>
        <taxon>Fusobacteriota</taxon>
        <taxon>Fusobacteriia</taxon>
        <taxon>Fusobacteriales</taxon>
        <taxon>Fusobacteriaceae</taxon>
        <taxon>Fusobacterium</taxon>
    </lineage>
</organism>
<feature type="signal peptide" evidence="1">
    <location>
        <begin position="1"/>
        <end position="18"/>
    </location>
</feature>
<keyword evidence="1" id="KW-0732">Signal</keyword>
<evidence type="ECO:0000313" key="3">
    <source>
        <dbReference type="Proteomes" id="UP000284676"/>
    </source>
</evidence>
<reference evidence="2 3" key="1">
    <citation type="submission" date="2018-08" db="EMBL/GenBank/DDBJ databases">
        <title>A genome reference for cultivated species of the human gut microbiota.</title>
        <authorList>
            <person name="Zou Y."/>
            <person name="Xue W."/>
            <person name="Luo G."/>
        </authorList>
    </citation>
    <scope>NUCLEOTIDE SEQUENCE [LARGE SCALE GENOMIC DNA]</scope>
    <source>
        <strain evidence="2 3">AM25-1</strain>
    </source>
</reference>